<dbReference type="EMBL" id="CM007385">
    <property type="protein sequence ID" value="ONK70382.1"/>
    <property type="molecule type" value="Genomic_DNA"/>
</dbReference>
<evidence type="ECO:0000313" key="1">
    <source>
        <dbReference type="EMBL" id="ONK70382.1"/>
    </source>
</evidence>
<protein>
    <submittedName>
        <fullName evidence="1">Uncharacterized protein</fullName>
    </submittedName>
</protein>
<name>A0A5P1EWU7_ASPOF</name>
<dbReference type="Gramene" id="ONK70382">
    <property type="protein sequence ID" value="ONK70382"/>
    <property type="gene ID" value="A4U43_C05F33140"/>
</dbReference>
<sequence>MWIIRRILFSFEVESLQISAQITISSDFSHSSPKISAIGDSVSFKRQGFKNSNSSLIDIINMWPYYMLLVCTQGHAWSASITLCCMQAAICSFSWHMSSTPPFVTENGTCSLQNGMQRKLHYIHPQQCQHSNMEHQILKKTIQTNESLPDSTTRKANDTIGNGIKALDLSRQNNNYRIFRPQVLV</sequence>
<gene>
    <name evidence="1" type="ORF">A4U43_C05F33140</name>
</gene>
<dbReference type="AlphaFoldDB" id="A0A5P1EWU7"/>
<proteinExistence type="predicted"/>
<keyword evidence="2" id="KW-1185">Reference proteome</keyword>
<organism evidence="1 2">
    <name type="scientific">Asparagus officinalis</name>
    <name type="common">Garden asparagus</name>
    <dbReference type="NCBI Taxonomy" id="4686"/>
    <lineage>
        <taxon>Eukaryota</taxon>
        <taxon>Viridiplantae</taxon>
        <taxon>Streptophyta</taxon>
        <taxon>Embryophyta</taxon>
        <taxon>Tracheophyta</taxon>
        <taxon>Spermatophyta</taxon>
        <taxon>Magnoliopsida</taxon>
        <taxon>Liliopsida</taxon>
        <taxon>Asparagales</taxon>
        <taxon>Asparagaceae</taxon>
        <taxon>Asparagoideae</taxon>
        <taxon>Asparagus</taxon>
    </lineage>
</organism>
<dbReference type="Proteomes" id="UP000243459">
    <property type="component" value="Chromosome 5"/>
</dbReference>
<accession>A0A5P1EWU7</accession>
<reference evidence="2" key="1">
    <citation type="journal article" date="2017" name="Nat. Commun.">
        <title>The asparagus genome sheds light on the origin and evolution of a young Y chromosome.</title>
        <authorList>
            <person name="Harkess A."/>
            <person name="Zhou J."/>
            <person name="Xu C."/>
            <person name="Bowers J.E."/>
            <person name="Van der Hulst R."/>
            <person name="Ayyampalayam S."/>
            <person name="Mercati F."/>
            <person name="Riccardi P."/>
            <person name="McKain M.R."/>
            <person name="Kakrana A."/>
            <person name="Tang H."/>
            <person name="Ray J."/>
            <person name="Groenendijk J."/>
            <person name="Arikit S."/>
            <person name="Mathioni S.M."/>
            <person name="Nakano M."/>
            <person name="Shan H."/>
            <person name="Telgmann-Rauber A."/>
            <person name="Kanno A."/>
            <person name="Yue Z."/>
            <person name="Chen H."/>
            <person name="Li W."/>
            <person name="Chen Y."/>
            <person name="Xu X."/>
            <person name="Zhang Y."/>
            <person name="Luo S."/>
            <person name="Chen H."/>
            <person name="Gao J."/>
            <person name="Mao Z."/>
            <person name="Pires J.C."/>
            <person name="Luo M."/>
            <person name="Kudrna D."/>
            <person name="Wing R.A."/>
            <person name="Meyers B.C."/>
            <person name="Yi K."/>
            <person name="Kong H."/>
            <person name="Lavrijsen P."/>
            <person name="Sunseri F."/>
            <person name="Falavigna A."/>
            <person name="Ye Y."/>
            <person name="Leebens-Mack J.H."/>
            <person name="Chen G."/>
        </authorList>
    </citation>
    <scope>NUCLEOTIDE SEQUENCE [LARGE SCALE GENOMIC DNA]</scope>
    <source>
        <strain evidence="2">cv. DH0086</strain>
    </source>
</reference>
<evidence type="ECO:0000313" key="2">
    <source>
        <dbReference type="Proteomes" id="UP000243459"/>
    </source>
</evidence>